<evidence type="ECO:0000313" key="3">
    <source>
        <dbReference type="Proteomes" id="UP000467635"/>
    </source>
</evidence>
<protein>
    <submittedName>
        <fullName evidence="2">Competence protein ComE</fullName>
    </submittedName>
</protein>
<gene>
    <name evidence="2" type="ORF">GKC33_07470</name>
</gene>
<name>A0A7X2SSG1_9LACO</name>
<evidence type="ECO:0000256" key="1">
    <source>
        <dbReference type="SAM" id="Phobius"/>
    </source>
</evidence>
<sequence>MKEEIKEKLQEFLENNKWQIVTIVIAIIVTLIFVLPTKHSDSDTFEIS</sequence>
<accession>A0A7X2SSG1</accession>
<proteinExistence type="predicted"/>
<evidence type="ECO:0000313" key="2">
    <source>
        <dbReference type="EMBL" id="MSE08546.1"/>
    </source>
</evidence>
<dbReference type="Proteomes" id="UP000467635">
    <property type="component" value="Unassembled WGS sequence"/>
</dbReference>
<keyword evidence="1" id="KW-0472">Membrane</keyword>
<feature type="transmembrane region" description="Helical" evidence="1">
    <location>
        <begin position="18"/>
        <end position="35"/>
    </location>
</feature>
<keyword evidence="1" id="KW-0812">Transmembrane</keyword>
<reference evidence="2 3" key="1">
    <citation type="submission" date="2019-11" db="EMBL/GenBank/DDBJ databases">
        <title>Draft Genome Sequence of Plant Growth-Promoting Rhizosphere-Associated Bacteria.</title>
        <authorList>
            <person name="Vasilyev I.Y."/>
            <person name="Radchenko V."/>
            <person name="Ilnitskaya E.V."/>
        </authorList>
    </citation>
    <scope>NUCLEOTIDE SEQUENCE [LARGE SCALE GENOMIC DNA]</scope>
    <source>
        <strain evidence="2 3">VRA_01-1sq_f</strain>
    </source>
</reference>
<comment type="caution">
    <text evidence="2">The sequence shown here is derived from an EMBL/GenBank/DDBJ whole genome shotgun (WGS) entry which is preliminary data.</text>
</comment>
<feature type="non-terminal residue" evidence="2">
    <location>
        <position position="48"/>
    </location>
</feature>
<organism evidence="2 3">
    <name type="scientific">Ligilactobacillus salivarius</name>
    <dbReference type="NCBI Taxonomy" id="1624"/>
    <lineage>
        <taxon>Bacteria</taxon>
        <taxon>Bacillati</taxon>
        <taxon>Bacillota</taxon>
        <taxon>Bacilli</taxon>
        <taxon>Lactobacillales</taxon>
        <taxon>Lactobacillaceae</taxon>
        <taxon>Ligilactobacillus</taxon>
    </lineage>
</organism>
<dbReference type="EMBL" id="WKKX01000320">
    <property type="protein sequence ID" value="MSE08546.1"/>
    <property type="molecule type" value="Genomic_DNA"/>
</dbReference>
<keyword evidence="1" id="KW-1133">Transmembrane helix</keyword>
<dbReference type="AlphaFoldDB" id="A0A7X2SSG1"/>